<keyword evidence="2" id="KW-0812">Transmembrane</keyword>
<organism evidence="5 6">
    <name type="scientific">Tegillarca granosa</name>
    <name type="common">Malaysian cockle</name>
    <name type="synonym">Anadara granosa</name>
    <dbReference type="NCBI Taxonomy" id="220873"/>
    <lineage>
        <taxon>Eukaryota</taxon>
        <taxon>Metazoa</taxon>
        <taxon>Spiralia</taxon>
        <taxon>Lophotrochozoa</taxon>
        <taxon>Mollusca</taxon>
        <taxon>Bivalvia</taxon>
        <taxon>Autobranchia</taxon>
        <taxon>Pteriomorphia</taxon>
        <taxon>Arcoida</taxon>
        <taxon>Arcoidea</taxon>
        <taxon>Arcidae</taxon>
        <taxon>Tegillarca</taxon>
    </lineage>
</organism>
<keyword evidence="1" id="KW-0479">Metal-binding</keyword>
<name>A0ABQ9E073_TEGGR</name>
<dbReference type="InterPro" id="IPR013087">
    <property type="entry name" value="Znf_C2H2_type"/>
</dbReference>
<evidence type="ECO:0000256" key="1">
    <source>
        <dbReference type="PROSITE-ProRule" id="PRU00042"/>
    </source>
</evidence>
<sequence length="192" mass="22811">MKMSFSTIIILKVYPLFSAAKLEVPDGCPFNKERDMYAVQEEHKYMETMSKWQCDFCGKAFVSEYYLDQHFTNRHSDYIRTNLMDKCIPAGLSSNMTSSIKDQLYNNTCSYLTCKNYWEAPPSIESDGTVMYIVFTFFLIVVMIVYYCVAYHYFYTDTFSDSYDSRYYDKHRSSFPMSSLRESELRLRTRNR</sequence>
<feature type="signal peptide" evidence="3">
    <location>
        <begin position="1"/>
        <end position="20"/>
    </location>
</feature>
<feature type="transmembrane region" description="Helical" evidence="2">
    <location>
        <begin position="130"/>
        <end position="154"/>
    </location>
</feature>
<evidence type="ECO:0000256" key="3">
    <source>
        <dbReference type="SAM" id="SignalP"/>
    </source>
</evidence>
<accession>A0ABQ9E073</accession>
<dbReference type="Proteomes" id="UP001217089">
    <property type="component" value="Unassembled WGS sequence"/>
</dbReference>
<reference evidence="5 6" key="1">
    <citation type="submission" date="2022-12" db="EMBL/GenBank/DDBJ databases">
        <title>Chromosome-level genome of Tegillarca granosa.</title>
        <authorList>
            <person name="Kim J."/>
        </authorList>
    </citation>
    <scope>NUCLEOTIDE SEQUENCE [LARGE SCALE GENOMIC DNA]</scope>
    <source>
        <strain evidence="5">Teg-2019</strain>
        <tissue evidence="5">Adductor muscle</tissue>
    </source>
</reference>
<keyword evidence="2" id="KW-1133">Transmembrane helix</keyword>
<protein>
    <recommendedName>
        <fullName evidence="4">C2H2-type domain-containing protein</fullName>
    </recommendedName>
</protein>
<keyword evidence="1" id="KW-0863">Zinc-finger</keyword>
<evidence type="ECO:0000313" key="6">
    <source>
        <dbReference type="Proteomes" id="UP001217089"/>
    </source>
</evidence>
<keyword evidence="1" id="KW-0862">Zinc</keyword>
<feature type="domain" description="C2H2-type" evidence="4">
    <location>
        <begin position="52"/>
        <end position="76"/>
    </location>
</feature>
<evidence type="ECO:0000313" key="5">
    <source>
        <dbReference type="EMBL" id="KAJ8298672.1"/>
    </source>
</evidence>
<dbReference type="PROSITE" id="PS50157">
    <property type="entry name" value="ZINC_FINGER_C2H2_2"/>
    <property type="match status" value="1"/>
</dbReference>
<feature type="chain" id="PRO_5047051700" description="C2H2-type domain-containing protein" evidence="3">
    <location>
        <begin position="21"/>
        <end position="192"/>
    </location>
</feature>
<proteinExistence type="predicted"/>
<keyword evidence="3" id="KW-0732">Signal</keyword>
<comment type="caution">
    <text evidence="5">The sequence shown here is derived from an EMBL/GenBank/DDBJ whole genome shotgun (WGS) entry which is preliminary data.</text>
</comment>
<keyword evidence="6" id="KW-1185">Reference proteome</keyword>
<dbReference type="EMBL" id="JARBDR010000921">
    <property type="protein sequence ID" value="KAJ8298672.1"/>
    <property type="molecule type" value="Genomic_DNA"/>
</dbReference>
<dbReference type="PROSITE" id="PS00028">
    <property type="entry name" value="ZINC_FINGER_C2H2_1"/>
    <property type="match status" value="1"/>
</dbReference>
<keyword evidence="2" id="KW-0472">Membrane</keyword>
<gene>
    <name evidence="5" type="ORF">KUTeg_022732</name>
</gene>
<dbReference type="PANTHER" id="PTHR21385">
    <property type="entry name" value="ZINC FINGER PROTEIN-RELATED"/>
    <property type="match status" value="1"/>
</dbReference>
<dbReference type="PANTHER" id="PTHR21385:SF0">
    <property type="entry name" value="RE51073P"/>
    <property type="match status" value="1"/>
</dbReference>
<evidence type="ECO:0000259" key="4">
    <source>
        <dbReference type="PROSITE" id="PS50157"/>
    </source>
</evidence>
<evidence type="ECO:0000256" key="2">
    <source>
        <dbReference type="SAM" id="Phobius"/>
    </source>
</evidence>